<comment type="caution">
    <text evidence="1">The sequence shown here is derived from an EMBL/GenBank/DDBJ whole genome shotgun (WGS) entry which is preliminary data.</text>
</comment>
<sequence length="405" mass="46186">MNKIRMVCLLFIVLLLMVSCNHAVEYEGPVLPQPRGLVDRTVLVYIVGDCGYSDGELSDLFEVNFQDMLKGMRYVDYSKCNLIVYSEMVDDVPRLISVKKTGERVVADTVFTYEEQNPLDKQVMSSVISQTVNYFPAKSYGFAFLSHSASWLPATKKMNDRSIGMYRKTQMDITDFHYALLSFPKPLKFILFDSCLMQAVEVAYELRDCVEFLIGSPTEIPGPGAPYDKVVPEFFAEEDCASRIASAYFKEYKNRYTGSINGSGYWTRGVSISAVKTSALDLLADKTGIVYAQAIGELGHLQKAGIQRYDWSSNDANYDLNGFISSLLREDDELYREWKNAFDDAVVYWNTTPKNYSDFHQMFSMDKAHGLSVYIPEGVYNSQRNIFYRTLQWAKAVGLDRIMWK</sequence>
<proteinExistence type="predicted"/>
<gene>
    <name evidence="1" type="ORF">EVA_02728</name>
</gene>
<dbReference type="InterPro" id="IPR005077">
    <property type="entry name" value="Peptidase_C11"/>
</dbReference>
<dbReference type="AlphaFoldDB" id="J9H0J7"/>
<dbReference type="PROSITE" id="PS51257">
    <property type="entry name" value="PROKAR_LIPOPROTEIN"/>
    <property type="match status" value="1"/>
</dbReference>
<evidence type="ECO:0000313" key="1">
    <source>
        <dbReference type="EMBL" id="EJX09163.1"/>
    </source>
</evidence>
<name>J9H0J7_9ZZZZ</name>
<dbReference type="PANTHER" id="PTHR37835">
    <property type="entry name" value="ALPHA-CLOSTRIPAIN"/>
    <property type="match status" value="1"/>
</dbReference>
<accession>J9H0J7</accession>
<dbReference type="EMBL" id="AMCI01000450">
    <property type="protein sequence ID" value="EJX09163.1"/>
    <property type="molecule type" value="Genomic_DNA"/>
</dbReference>
<dbReference type="Gene3D" id="3.40.50.11970">
    <property type="match status" value="1"/>
</dbReference>
<reference evidence="1" key="1">
    <citation type="journal article" date="2012" name="PLoS ONE">
        <title>Gene sets for utilization of primary and secondary nutrition supplies in the distal gut of endangered iberian lynx.</title>
        <authorList>
            <person name="Alcaide M."/>
            <person name="Messina E."/>
            <person name="Richter M."/>
            <person name="Bargiela R."/>
            <person name="Peplies J."/>
            <person name="Huws S.A."/>
            <person name="Newbold C.J."/>
            <person name="Golyshin P.N."/>
            <person name="Simon M.A."/>
            <person name="Lopez G."/>
            <person name="Yakimov M.M."/>
            <person name="Ferrer M."/>
        </authorList>
    </citation>
    <scope>NUCLEOTIDE SEQUENCE</scope>
</reference>
<organism evidence="1">
    <name type="scientific">gut metagenome</name>
    <dbReference type="NCBI Taxonomy" id="749906"/>
    <lineage>
        <taxon>unclassified sequences</taxon>
        <taxon>metagenomes</taxon>
        <taxon>organismal metagenomes</taxon>
    </lineage>
</organism>
<dbReference type="PANTHER" id="PTHR37835:SF1">
    <property type="entry name" value="ALPHA-CLOSTRIPAIN"/>
    <property type="match status" value="1"/>
</dbReference>
<dbReference type="Pfam" id="PF03415">
    <property type="entry name" value="Peptidase_C11"/>
    <property type="match status" value="1"/>
</dbReference>
<protein>
    <submittedName>
        <fullName evidence="1">Clostripain family protein</fullName>
    </submittedName>
</protein>